<evidence type="ECO:0000256" key="6">
    <source>
        <dbReference type="ARBA" id="ARBA00023235"/>
    </source>
</evidence>
<dbReference type="GO" id="GO:0046872">
    <property type="term" value="F:metal ion binding"/>
    <property type="evidence" value="ECO:0007669"/>
    <property type="project" value="InterPro"/>
</dbReference>
<keyword evidence="5" id="KW-0324">Glycolysis</keyword>
<dbReference type="NCBIfam" id="TIGR00306">
    <property type="entry name" value="apgM"/>
    <property type="match status" value="1"/>
</dbReference>
<dbReference type="GO" id="GO:0004619">
    <property type="term" value="F:phosphoglycerate mutase activity"/>
    <property type="evidence" value="ECO:0007669"/>
    <property type="project" value="UniProtKB-EC"/>
</dbReference>
<keyword evidence="6" id="KW-0413">Isomerase</keyword>
<proteinExistence type="inferred from homology"/>
<evidence type="ECO:0000256" key="1">
    <source>
        <dbReference type="ARBA" id="ARBA00000370"/>
    </source>
</evidence>
<dbReference type="PANTHER" id="PTHR31209:SF4">
    <property type="entry name" value="2,3-BISPHOSPHOGLYCERATE-INDEPENDENT PHOSPHOGLYCERATE MUTASE"/>
    <property type="match status" value="1"/>
</dbReference>
<dbReference type="RefSeq" id="WP_109265542.1">
    <property type="nucleotide sequence ID" value="NZ_QEWP01000016.1"/>
</dbReference>
<organism evidence="8 9">
    <name type="scientific">Marinilabilia rubra</name>
    <dbReference type="NCBI Taxonomy" id="2162893"/>
    <lineage>
        <taxon>Bacteria</taxon>
        <taxon>Pseudomonadati</taxon>
        <taxon>Bacteroidota</taxon>
        <taxon>Bacteroidia</taxon>
        <taxon>Marinilabiliales</taxon>
        <taxon>Marinilabiliaceae</taxon>
        <taxon>Marinilabilia</taxon>
    </lineage>
</organism>
<evidence type="ECO:0000313" key="9">
    <source>
        <dbReference type="Proteomes" id="UP000244956"/>
    </source>
</evidence>
<dbReference type="Proteomes" id="UP000244956">
    <property type="component" value="Unassembled WGS sequence"/>
</dbReference>
<dbReference type="InterPro" id="IPR006124">
    <property type="entry name" value="Metalloenzyme"/>
</dbReference>
<dbReference type="InterPro" id="IPR023665">
    <property type="entry name" value="ApgAM_prokaryotes"/>
</dbReference>
<comment type="similarity">
    <text evidence="4">Belongs to the BPG-independent phosphoglycerate mutase family. A-PGAM subfamily.</text>
</comment>
<evidence type="ECO:0000313" key="8">
    <source>
        <dbReference type="EMBL" id="PWD98331.1"/>
    </source>
</evidence>
<dbReference type="GO" id="GO:0006096">
    <property type="term" value="P:glycolytic process"/>
    <property type="evidence" value="ECO:0007669"/>
    <property type="project" value="UniProtKB-KW"/>
</dbReference>
<name>A0A2U2B5I5_9BACT</name>
<comment type="pathway">
    <text evidence="3">Carbohydrate degradation.</text>
</comment>
<dbReference type="Pfam" id="PF10143">
    <property type="entry name" value="PhosphMutase"/>
    <property type="match status" value="1"/>
</dbReference>
<dbReference type="InterPro" id="IPR042253">
    <property type="entry name" value="Pglycerate_mutase_ApgM_sf"/>
</dbReference>
<dbReference type="InterPro" id="IPR004456">
    <property type="entry name" value="Pglycerate_mutase_ApgM"/>
</dbReference>
<dbReference type="EMBL" id="QEWP01000016">
    <property type="protein sequence ID" value="PWD98331.1"/>
    <property type="molecule type" value="Genomic_DNA"/>
</dbReference>
<evidence type="ECO:0000256" key="5">
    <source>
        <dbReference type="ARBA" id="ARBA00023152"/>
    </source>
</evidence>
<dbReference type="SUPFAM" id="SSF53649">
    <property type="entry name" value="Alkaline phosphatase-like"/>
    <property type="match status" value="1"/>
</dbReference>
<evidence type="ECO:0000259" key="7">
    <source>
        <dbReference type="Pfam" id="PF01676"/>
    </source>
</evidence>
<dbReference type="OrthoDB" id="9804453at2"/>
<evidence type="ECO:0000256" key="4">
    <source>
        <dbReference type="ARBA" id="ARBA00005524"/>
    </source>
</evidence>
<accession>A0A2U2B5I5</accession>
<gene>
    <name evidence="8" type="ORF">DDZ16_16275</name>
</gene>
<evidence type="ECO:0000256" key="2">
    <source>
        <dbReference type="ARBA" id="ARBA00002315"/>
    </source>
</evidence>
<dbReference type="Gene3D" id="3.30.70.2130">
    <property type="entry name" value="Metalloenzyme domain"/>
    <property type="match status" value="1"/>
</dbReference>
<dbReference type="NCBIfam" id="NF003242">
    <property type="entry name" value="PRK04200.1"/>
    <property type="match status" value="1"/>
</dbReference>
<dbReference type="InterPro" id="IPR017850">
    <property type="entry name" value="Alkaline_phosphatase_core_sf"/>
</dbReference>
<dbReference type="NCBIfam" id="TIGR02535">
    <property type="entry name" value="hyp_Hser_kinase"/>
    <property type="match status" value="1"/>
</dbReference>
<dbReference type="PIRSF" id="PIRSF006392">
    <property type="entry name" value="IPGAM_arch"/>
    <property type="match status" value="1"/>
</dbReference>
<reference evidence="8 9" key="1">
    <citation type="submission" date="2018-05" db="EMBL/GenBank/DDBJ databases">
        <title>Marinilabilia rubrum sp. nov., isolated from saltern sediment.</title>
        <authorList>
            <person name="Zhang R."/>
        </authorList>
    </citation>
    <scope>NUCLEOTIDE SEQUENCE [LARGE SCALE GENOMIC DNA]</scope>
    <source>
        <strain evidence="8 9">WTE16</strain>
    </source>
</reference>
<dbReference type="Gene3D" id="3.40.720.10">
    <property type="entry name" value="Alkaline Phosphatase, subunit A"/>
    <property type="match status" value="1"/>
</dbReference>
<dbReference type="PANTHER" id="PTHR31209">
    <property type="entry name" value="COFACTOR-INDEPENDENT PHOSPHOGLYCERATE MUTASE"/>
    <property type="match status" value="1"/>
</dbReference>
<comment type="caution">
    <text evidence="8">The sequence shown here is derived from an EMBL/GenBank/DDBJ whole genome shotgun (WGS) entry which is preliminary data.</text>
</comment>
<dbReference type="CDD" id="cd16011">
    <property type="entry name" value="iPGM_like"/>
    <property type="match status" value="1"/>
</dbReference>
<comment type="function">
    <text evidence="2">Catalyzes the interconversion of 2-phosphoglycerate and 3-phosphoglycerate.</text>
</comment>
<dbReference type="AlphaFoldDB" id="A0A2U2B5I5"/>
<sequence>MKYIVVLADGMADNPISEWDNKTPLMVAKKPVMDSLCKRGQAGLLKSIPDGMHPGSEIANMNILGLDPREYFPGRGVLEAAALNVPSEPNELVFRCNLVTIEGGKLVNHSGGHISNEEAGELIKALNNELTSEGVKFHQGVSYRNLMMMENGSEEIECKPPHDYPGEPFEGLLPSGKAGGSETVDRLQSLIKKSIEILDKHPVNKRRREQGLAAANAIWPWSPGKAGGFPSFKERWGIKSGAVISAVDLIHGIGGMAGLESIHVEGATGLFDTNYEGKAAAAVEALKKVDFVFLHVEAADEAGHEGDKDLKKKVVEDFDQRLLKPLLEGLNQLDEEVAIALLPDHPTPCELRTHTSDPVPFFIVKPGLEADGVDSFDEESVKNGAMGTLSDGGVLEKLFS</sequence>
<comment type="catalytic activity">
    <reaction evidence="1">
        <text>(2R)-2-phosphoglycerate = (2R)-3-phosphoglycerate</text>
        <dbReference type="Rhea" id="RHEA:15901"/>
        <dbReference type="ChEBI" id="CHEBI:58272"/>
        <dbReference type="ChEBI" id="CHEBI:58289"/>
        <dbReference type="EC" id="5.4.2.12"/>
    </reaction>
</comment>
<protein>
    <submittedName>
        <fullName evidence="8">Cofactor-independent phosphoglycerate mutase</fullName>
    </submittedName>
</protein>
<feature type="domain" description="Metalloenzyme" evidence="7">
    <location>
        <begin position="1"/>
        <end position="387"/>
    </location>
</feature>
<keyword evidence="9" id="KW-1185">Reference proteome</keyword>
<dbReference type="Pfam" id="PF01676">
    <property type="entry name" value="Metalloenzyme"/>
    <property type="match status" value="1"/>
</dbReference>
<evidence type="ECO:0000256" key="3">
    <source>
        <dbReference type="ARBA" id="ARBA00004921"/>
    </source>
</evidence>